<dbReference type="Pfam" id="PF01464">
    <property type="entry name" value="SLT"/>
    <property type="match status" value="1"/>
</dbReference>
<accession>A0A0G3FZK6</accession>
<dbReference type="RefSeq" id="WP_018167993.1">
    <property type="nucleotide sequence ID" value="NZ_CP011367.1"/>
</dbReference>
<dbReference type="PANTHER" id="PTHR35936">
    <property type="entry name" value="MEMBRANE-BOUND LYTIC MUREIN TRANSGLYCOSYLASE F"/>
    <property type="match status" value="1"/>
</dbReference>
<dbReference type="InterPro" id="IPR000189">
    <property type="entry name" value="Transglyc_AS"/>
</dbReference>
<comment type="function">
    <text evidence="8">Murein-degrading enzyme that degrades murein glycan strands and insoluble, high-molecular weight murein sacculi, with the concomitant formation of a 1,6-anhydromuramoyl product. Lytic transglycosylases (LTs) play an integral role in the metabolism of the peptidoglycan (PG) sacculus. Their lytic action creates space within the PG sacculus to allow for its expansion as well as for the insertion of various structures such as secretion systems and flagella.</text>
</comment>
<dbReference type="PATRIC" id="fig|106634.4.peg.623"/>
<dbReference type="InterPro" id="IPR008258">
    <property type="entry name" value="Transglycosylase_SLT_dom_1"/>
</dbReference>
<evidence type="ECO:0000256" key="5">
    <source>
        <dbReference type="ARBA" id="ARBA00023237"/>
    </source>
</evidence>
<dbReference type="GO" id="GO:0009253">
    <property type="term" value="P:peptidoglycan catabolic process"/>
    <property type="evidence" value="ECO:0007669"/>
    <property type="project" value="TreeGrafter"/>
</dbReference>
<protein>
    <recommendedName>
        <fullName evidence="8">Membrane-bound lytic murein transglycosylase F</fullName>
        <ecNumber evidence="8">4.2.2.n1</ecNumber>
    </recommendedName>
    <alternativeName>
        <fullName evidence="8">Murein lyase F</fullName>
    </alternativeName>
</protein>
<sequence length="488" mass="54936">MTEQSKRKGRVTRSARCGRAFRALIPAALLALLAGCGSENGQSGTMVSNAAAGDRLASVEETGTLRVVTRNAPTTWYFDQHLETSGTEHDLVEGFALAHGWKVEWVMADSVSGVLDALESGAAHMAAAGLTHLPSRDERFRRGPHYMEVSEQVVCHRDLSGMPGSTDELEGVDLVVSAGSSYVETLEEALPESVDFEVREIGTERLMAQVARQEIGCTVADSHIVRYNRRSFPHLDIAFDLSAPRALGWYVDPEHAELAELAATWMQGAGGRELRDLVDERYYAYINQFDFVDLRALNRRIEDRLPQYHPHFEEAAERTDLPADLLAALAYQESHWDPEARSPTGVRGLMMLTRRTAESLGVDRLDPVESIDGGARYLQRQHGLLPDDIVEPDRTYLALAAYNIGRGHLLDARRLARELGRDPDRWADMREILPLLTEERYYKDLRYGYARGYQPVYYVQRIRNYRDVIRPVFVAEDEMSDRVVVSRD</sequence>
<comment type="domain">
    <text evidence="8">The N-terminal domain does not have lytic activity and probably modulates enzymatic activity. The C-terminal domain is the catalytic active domain.</text>
</comment>
<dbReference type="GO" id="GO:0016998">
    <property type="term" value="P:cell wall macromolecule catabolic process"/>
    <property type="evidence" value="ECO:0007669"/>
    <property type="project" value="UniProtKB-UniRule"/>
</dbReference>
<evidence type="ECO:0000256" key="1">
    <source>
        <dbReference type="ARBA" id="ARBA00007734"/>
    </source>
</evidence>
<keyword evidence="4 8" id="KW-0472">Membrane</keyword>
<dbReference type="AlphaFoldDB" id="A0A0G3FZK6"/>
<comment type="catalytic activity">
    <reaction evidence="8">
        <text>Exolytic cleavage of the (1-&gt;4)-beta-glycosidic linkage between N-acetylmuramic acid (MurNAc) and N-acetylglucosamine (GlcNAc) residues in peptidoglycan, from either the reducing or the non-reducing ends of the peptidoglycan chains, with concomitant formation of a 1,6-anhydrobond in the MurNAc residue.</text>
        <dbReference type="EC" id="4.2.2.n1"/>
    </reaction>
</comment>
<gene>
    <name evidence="8" type="primary">mltF</name>
    <name evidence="10" type="ORF">TVD_03050</name>
</gene>
<dbReference type="InterPro" id="IPR023703">
    <property type="entry name" value="MltF"/>
</dbReference>
<dbReference type="Gene3D" id="3.40.190.10">
    <property type="entry name" value="Periplasmic binding protein-like II"/>
    <property type="match status" value="2"/>
</dbReference>
<dbReference type="EC" id="4.2.2.n1" evidence="8"/>
<dbReference type="InterPro" id="IPR023346">
    <property type="entry name" value="Lysozyme-like_dom_sf"/>
</dbReference>
<dbReference type="KEGG" id="tvr:TVD_03050"/>
<feature type="region of interest" description="LT domain" evidence="8">
    <location>
        <begin position="287"/>
        <end position="488"/>
    </location>
</feature>
<dbReference type="InterPro" id="IPR001638">
    <property type="entry name" value="Solute-binding_3/MltF_N"/>
</dbReference>
<evidence type="ECO:0000256" key="7">
    <source>
        <dbReference type="ARBA" id="ARBA00023316"/>
    </source>
</evidence>
<comment type="caution">
    <text evidence="8">Lacks conserved residue(s) required for the propagation of feature annotation.</text>
</comment>
<comment type="subcellular location">
    <subcellularLocation>
        <location evidence="8">Cell outer membrane</location>
        <topology evidence="8">Peripheral membrane protein</topology>
    </subcellularLocation>
    <text evidence="8">Attached to the inner leaflet of the outer membrane.</text>
</comment>
<dbReference type="Proteomes" id="UP000064201">
    <property type="component" value="Chromosome"/>
</dbReference>
<dbReference type="PROSITE" id="PS00922">
    <property type="entry name" value="TRANSGLYCOSYLASE"/>
    <property type="match status" value="1"/>
</dbReference>
<comment type="similarity">
    <text evidence="1">Belongs to the transglycosylase Slt family.</text>
</comment>
<dbReference type="SUPFAM" id="SSF53850">
    <property type="entry name" value="Periplasmic binding protein-like II"/>
    <property type="match status" value="1"/>
</dbReference>
<keyword evidence="3 8" id="KW-0732">Signal</keyword>
<dbReference type="Gene3D" id="1.10.530.10">
    <property type="match status" value="1"/>
</dbReference>
<proteinExistence type="inferred from homology"/>
<feature type="domain" description="Solute-binding protein family 3/N-terminal" evidence="9">
    <location>
        <begin position="64"/>
        <end position="286"/>
    </location>
</feature>
<dbReference type="CDD" id="cd01009">
    <property type="entry name" value="PBP2_YfhD_N"/>
    <property type="match status" value="1"/>
</dbReference>
<dbReference type="PANTHER" id="PTHR35936:SF32">
    <property type="entry name" value="MEMBRANE-BOUND LYTIC MUREIN TRANSGLYCOSYLASE F"/>
    <property type="match status" value="1"/>
</dbReference>
<dbReference type="HAMAP" id="MF_02016">
    <property type="entry name" value="MltF"/>
    <property type="match status" value="1"/>
</dbReference>
<dbReference type="SUPFAM" id="SSF53955">
    <property type="entry name" value="Lysozyme-like"/>
    <property type="match status" value="1"/>
</dbReference>
<dbReference type="OrthoDB" id="9815002at2"/>
<dbReference type="Pfam" id="PF00497">
    <property type="entry name" value="SBP_bac_3"/>
    <property type="match status" value="1"/>
</dbReference>
<dbReference type="GO" id="GO:0008933">
    <property type="term" value="F:peptidoglycan lytic transglycosylase activity"/>
    <property type="evidence" value="ECO:0007669"/>
    <property type="project" value="UniProtKB-UniRule"/>
</dbReference>
<dbReference type="NCBIfam" id="NF008112">
    <property type="entry name" value="PRK10859.1"/>
    <property type="match status" value="1"/>
</dbReference>
<dbReference type="CDD" id="cd13403">
    <property type="entry name" value="MLTF-like"/>
    <property type="match status" value="1"/>
</dbReference>
<reference evidence="10 11" key="1">
    <citation type="submission" date="2015-04" db="EMBL/GenBank/DDBJ databases">
        <title>Complete Sequence for the Genome of the Thioalkalivibrio versutus D301.</title>
        <authorList>
            <person name="Mu T."/>
            <person name="Zhou J."/>
            <person name="Xu X."/>
        </authorList>
    </citation>
    <scope>NUCLEOTIDE SEQUENCE [LARGE SCALE GENOMIC DNA]</scope>
    <source>
        <strain evidence="10 11">D301</strain>
    </source>
</reference>
<keyword evidence="5 8" id="KW-0998">Cell outer membrane</keyword>
<dbReference type="GO" id="GO:0009279">
    <property type="term" value="C:cell outer membrane"/>
    <property type="evidence" value="ECO:0007669"/>
    <property type="project" value="UniProtKB-SubCell"/>
</dbReference>
<evidence type="ECO:0000313" key="11">
    <source>
        <dbReference type="Proteomes" id="UP000064201"/>
    </source>
</evidence>
<feature type="active site" evidence="8">
    <location>
        <position position="333"/>
    </location>
</feature>
<evidence type="ECO:0000256" key="3">
    <source>
        <dbReference type="ARBA" id="ARBA00022729"/>
    </source>
</evidence>
<evidence type="ECO:0000256" key="2">
    <source>
        <dbReference type="ARBA" id="ARBA00010333"/>
    </source>
</evidence>
<dbReference type="STRING" id="106634.TVD_03050"/>
<dbReference type="GO" id="GO:0071555">
    <property type="term" value="P:cell wall organization"/>
    <property type="evidence" value="ECO:0007669"/>
    <property type="project" value="UniProtKB-KW"/>
</dbReference>
<evidence type="ECO:0000256" key="8">
    <source>
        <dbReference type="HAMAP-Rule" id="MF_02016"/>
    </source>
</evidence>
<comment type="similarity">
    <text evidence="8">In the N-terminal section; belongs to the bacterial solute-binding protein 3 family.</text>
</comment>
<keyword evidence="7 8" id="KW-0961">Cell wall biogenesis/degradation</keyword>
<evidence type="ECO:0000256" key="6">
    <source>
        <dbReference type="ARBA" id="ARBA00023239"/>
    </source>
</evidence>
<evidence type="ECO:0000313" key="10">
    <source>
        <dbReference type="EMBL" id="AKJ94410.1"/>
    </source>
</evidence>
<comment type="similarity">
    <text evidence="8">In the C-terminal section; belongs to the transglycosylase Slt family.</text>
</comment>
<evidence type="ECO:0000256" key="4">
    <source>
        <dbReference type="ARBA" id="ARBA00023136"/>
    </source>
</evidence>
<keyword evidence="6 8" id="KW-0456">Lyase</keyword>
<keyword evidence="11" id="KW-1185">Reference proteome</keyword>
<name>A0A0G3FZK6_9GAMM</name>
<evidence type="ECO:0000259" key="9">
    <source>
        <dbReference type="SMART" id="SM00062"/>
    </source>
</evidence>
<comment type="similarity">
    <text evidence="2">Belongs to the bacterial solute-binding protein 3 family.</text>
</comment>
<dbReference type="EMBL" id="CP011367">
    <property type="protein sequence ID" value="AKJ94410.1"/>
    <property type="molecule type" value="Genomic_DNA"/>
</dbReference>
<dbReference type="SMART" id="SM00062">
    <property type="entry name" value="PBPb"/>
    <property type="match status" value="1"/>
</dbReference>
<organism evidence="10 11">
    <name type="scientific">Thioalkalivibrio versutus</name>
    <dbReference type="NCBI Taxonomy" id="106634"/>
    <lineage>
        <taxon>Bacteria</taxon>
        <taxon>Pseudomonadati</taxon>
        <taxon>Pseudomonadota</taxon>
        <taxon>Gammaproteobacteria</taxon>
        <taxon>Chromatiales</taxon>
        <taxon>Ectothiorhodospiraceae</taxon>
        <taxon>Thioalkalivibrio</taxon>
    </lineage>
</organism>